<dbReference type="EMBL" id="CP021425">
    <property type="protein sequence ID" value="ARU58444.1"/>
    <property type="molecule type" value="Genomic_DNA"/>
</dbReference>
<keyword evidence="2" id="KW-0808">Transferase</keyword>
<dbReference type="SMART" id="SM00563">
    <property type="entry name" value="PlsC"/>
    <property type="match status" value="1"/>
</dbReference>
<dbReference type="Proteomes" id="UP000196027">
    <property type="component" value="Chromosome"/>
</dbReference>
<evidence type="ECO:0000259" key="1">
    <source>
        <dbReference type="SMART" id="SM00563"/>
    </source>
</evidence>
<dbReference type="InterPro" id="IPR002123">
    <property type="entry name" value="Plipid/glycerol_acylTrfase"/>
</dbReference>
<organism evidence="2 3">
    <name type="scientific">Oleiphilus messinensis</name>
    <dbReference type="NCBI Taxonomy" id="141451"/>
    <lineage>
        <taxon>Bacteria</taxon>
        <taxon>Pseudomonadati</taxon>
        <taxon>Pseudomonadota</taxon>
        <taxon>Gammaproteobacteria</taxon>
        <taxon>Oceanospirillales</taxon>
        <taxon>Oleiphilaceae</taxon>
        <taxon>Oleiphilus</taxon>
    </lineage>
</organism>
<dbReference type="CDD" id="cd07987">
    <property type="entry name" value="LPLAT_MGAT-like"/>
    <property type="match status" value="1"/>
</dbReference>
<evidence type="ECO:0000313" key="3">
    <source>
        <dbReference type="Proteomes" id="UP000196027"/>
    </source>
</evidence>
<dbReference type="RefSeq" id="WP_157678449.1">
    <property type="nucleotide sequence ID" value="NZ_CP021425.1"/>
</dbReference>
<sequence>MENNNHTNSNYIPPSLKLVELGTYPGRAWFTPTVSGWEHFPNHSRILLVGNHTIYGLIDIPLLVNAIYQHKGLYLRGLGDRIHFRIPAWKHLLRYLGAVEGSRKVCSDLMQKQEPLLVFPGGAREVCKRKGEAYQLIWKQRAGFAKLAASHNYTILPFAAVGAEECYDILWDANDWERITPARLWQSRLVQKLFRGGEEIMPIAKGIGPLPKRIPFHFSFCPPIETRQCDSNDDDQVWQIREQVRTSITSRLRELKSND</sequence>
<protein>
    <submittedName>
        <fullName evidence="2">Acyltransferase</fullName>
    </submittedName>
</protein>
<keyword evidence="3" id="KW-1185">Reference proteome</keyword>
<keyword evidence="2" id="KW-0012">Acyltransferase</keyword>
<dbReference type="GO" id="GO:0016746">
    <property type="term" value="F:acyltransferase activity"/>
    <property type="evidence" value="ECO:0007669"/>
    <property type="project" value="UniProtKB-KW"/>
</dbReference>
<feature type="domain" description="Phospholipid/glycerol acyltransferase" evidence="1">
    <location>
        <begin position="46"/>
        <end position="163"/>
    </location>
</feature>
<dbReference type="KEGG" id="ome:OLMES_4448"/>
<gene>
    <name evidence="2" type="ORF">OLMES_4448</name>
</gene>
<name>A0A1Y0IGD1_9GAMM</name>
<dbReference type="SUPFAM" id="SSF69593">
    <property type="entry name" value="Glycerol-3-phosphate (1)-acyltransferase"/>
    <property type="match status" value="1"/>
</dbReference>
<evidence type="ECO:0000313" key="2">
    <source>
        <dbReference type="EMBL" id="ARU58444.1"/>
    </source>
</evidence>
<dbReference type="OrthoDB" id="5496738at2"/>
<dbReference type="GO" id="GO:0016020">
    <property type="term" value="C:membrane"/>
    <property type="evidence" value="ECO:0007669"/>
    <property type="project" value="TreeGrafter"/>
</dbReference>
<dbReference type="AlphaFoldDB" id="A0A1Y0IGD1"/>
<reference evidence="2 3" key="1">
    <citation type="submission" date="2017-05" db="EMBL/GenBank/DDBJ databases">
        <title>Genomic insights into alkan degradation activity of Oleiphilus messinensis.</title>
        <authorList>
            <person name="Kozyavkin S.A."/>
            <person name="Slesarev A.I."/>
            <person name="Golyshin P.N."/>
            <person name="Korzhenkov A."/>
            <person name="Golyshina O.N."/>
            <person name="Toshchakov S.V."/>
        </authorList>
    </citation>
    <scope>NUCLEOTIDE SEQUENCE [LARGE SCALE GENOMIC DNA]</scope>
    <source>
        <strain evidence="2 3">ME102</strain>
    </source>
</reference>
<accession>A0A1Y0IGD1</accession>
<dbReference type="Pfam" id="PF01553">
    <property type="entry name" value="Acyltransferase"/>
    <property type="match status" value="1"/>
</dbReference>
<dbReference type="PANTHER" id="PTHR22753">
    <property type="entry name" value="TRANSMEMBRANE PROTEIN 68"/>
    <property type="match status" value="1"/>
</dbReference>
<dbReference type="PANTHER" id="PTHR22753:SF14">
    <property type="entry name" value="MONOACYLGLYCEROL_DIACYLGLYCEROL O-ACYLTRANSFERASE"/>
    <property type="match status" value="1"/>
</dbReference>
<proteinExistence type="predicted"/>